<reference evidence="1 2" key="1">
    <citation type="submission" date="2020-04" db="EMBL/GenBank/DDBJ databases">
        <title>Whole-genome sequencing of Vibrio spp. from China reveals different genetic environments of blaCTX-M-14 among diverse lineages.</title>
        <authorList>
            <person name="Zheng Z."/>
            <person name="Ye L."/>
            <person name="Chen S."/>
        </authorList>
    </citation>
    <scope>NUCLEOTIDE SEQUENCE [LARGE SCALE GENOMIC DNA]</scope>
    <source>
        <strain evidence="1 2">Vb0551</strain>
    </source>
</reference>
<sequence>MNLKALNELSLLKTALSVEYSNYLTLAAEYSVSPKYIQGLLNFYATYCYLVEQGNYSALEILNDSNQLNTHFQRLIGFVYSNDDITIIRRYSLGNQLK</sequence>
<comment type="caution">
    <text evidence="1">The sequence shown here is derived from an EMBL/GenBank/DDBJ whole genome shotgun (WGS) entry which is preliminary data.</text>
</comment>
<gene>
    <name evidence="1" type="ORF">HKB16_24705</name>
</gene>
<proteinExistence type="predicted"/>
<accession>A0A7Y0SM58</accession>
<evidence type="ECO:0000313" key="1">
    <source>
        <dbReference type="EMBL" id="NMU86054.1"/>
    </source>
</evidence>
<name>A0A7Y0SM58_VIBPH</name>
<dbReference type="EMBL" id="JABCLB010002321">
    <property type="protein sequence ID" value="NMU86054.1"/>
    <property type="molecule type" value="Genomic_DNA"/>
</dbReference>
<organism evidence="1 2">
    <name type="scientific">Vibrio parahaemolyticus</name>
    <dbReference type="NCBI Taxonomy" id="670"/>
    <lineage>
        <taxon>Bacteria</taxon>
        <taxon>Pseudomonadati</taxon>
        <taxon>Pseudomonadota</taxon>
        <taxon>Gammaproteobacteria</taxon>
        <taxon>Vibrionales</taxon>
        <taxon>Vibrionaceae</taxon>
        <taxon>Vibrio</taxon>
    </lineage>
</organism>
<protein>
    <submittedName>
        <fullName evidence="1">Uncharacterized protein</fullName>
    </submittedName>
</protein>
<dbReference type="AlphaFoldDB" id="A0A7Y0SM58"/>
<evidence type="ECO:0000313" key="2">
    <source>
        <dbReference type="Proteomes" id="UP000518904"/>
    </source>
</evidence>
<dbReference type="Proteomes" id="UP000518904">
    <property type="component" value="Unassembled WGS sequence"/>
</dbReference>
<feature type="non-terminal residue" evidence="1">
    <location>
        <position position="98"/>
    </location>
</feature>